<reference evidence="1 2" key="1">
    <citation type="journal article" date="2020" name="Nat. Food">
        <title>A phased Vanilla planifolia genome enables genetic improvement of flavour and production.</title>
        <authorList>
            <person name="Hasing T."/>
            <person name="Tang H."/>
            <person name="Brym M."/>
            <person name="Khazi F."/>
            <person name="Huang T."/>
            <person name="Chambers A.H."/>
        </authorList>
    </citation>
    <scope>NUCLEOTIDE SEQUENCE [LARGE SCALE GENOMIC DNA]</scope>
    <source>
        <tissue evidence="1">Leaf</tissue>
    </source>
</reference>
<protein>
    <submittedName>
        <fullName evidence="1">Uncharacterized protein</fullName>
    </submittedName>
</protein>
<accession>A0A835UU30</accession>
<dbReference type="EMBL" id="JADCNM010000008">
    <property type="protein sequence ID" value="KAG0471761.1"/>
    <property type="molecule type" value="Genomic_DNA"/>
</dbReference>
<proteinExistence type="predicted"/>
<gene>
    <name evidence="1" type="ORF">HPP92_016307</name>
</gene>
<organism evidence="1 2">
    <name type="scientific">Vanilla planifolia</name>
    <name type="common">Vanilla</name>
    <dbReference type="NCBI Taxonomy" id="51239"/>
    <lineage>
        <taxon>Eukaryota</taxon>
        <taxon>Viridiplantae</taxon>
        <taxon>Streptophyta</taxon>
        <taxon>Embryophyta</taxon>
        <taxon>Tracheophyta</taxon>
        <taxon>Spermatophyta</taxon>
        <taxon>Magnoliopsida</taxon>
        <taxon>Liliopsida</taxon>
        <taxon>Asparagales</taxon>
        <taxon>Orchidaceae</taxon>
        <taxon>Vanilloideae</taxon>
        <taxon>Vanilleae</taxon>
        <taxon>Vanilla</taxon>
    </lineage>
</organism>
<dbReference type="Proteomes" id="UP000639772">
    <property type="component" value="Unassembled WGS sequence"/>
</dbReference>
<comment type="caution">
    <text evidence="1">The sequence shown here is derived from an EMBL/GenBank/DDBJ whole genome shotgun (WGS) entry which is preliminary data.</text>
</comment>
<name>A0A835UU30_VANPL</name>
<evidence type="ECO:0000313" key="2">
    <source>
        <dbReference type="Proteomes" id="UP000639772"/>
    </source>
</evidence>
<evidence type="ECO:0000313" key="1">
    <source>
        <dbReference type="EMBL" id="KAG0471761.1"/>
    </source>
</evidence>
<dbReference type="AlphaFoldDB" id="A0A835UU30"/>
<sequence length="56" mass="6218">MDVPMCVRYDHCDDQGTVINCCKNFAIFSKTLMMLDNKNLILKVVGQAILAIEGLA</sequence>